<organism evidence="4 5">
    <name type="scientific">Boletus reticuloceps</name>
    <dbReference type="NCBI Taxonomy" id="495285"/>
    <lineage>
        <taxon>Eukaryota</taxon>
        <taxon>Fungi</taxon>
        <taxon>Dikarya</taxon>
        <taxon>Basidiomycota</taxon>
        <taxon>Agaricomycotina</taxon>
        <taxon>Agaricomycetes</taxon>
        <taxon>Agaricomycetidae</taxon>
        <taxon>Boletales</taxon>
        <taxon>Boletineae</taxon>
        <taxon>Boletaceae</taxon>
        <taxon>Boletoideae</taxon>
        <taxon>Boletus</taxon>
    </lineage>
</organism>
<gene>
    <name evidence="4" type="ORF">JVT61DRAFT_14218</name>
</gene>
<evidence type="ECO:0000256" key="1">
    <source>
        <dbReference type="PROSITE-ProRule" id="PRU00042"/>
    </source>
</evidence>
<keyword evidence="5" id="KW-1185">Reference proteome</keyword>
<sequence>MPQAKTTRRQLKTISCPRCGRKFRTEMNVLQHMNQPTGLCNGSAPLFNNSHDPIHGVNVDLAASPSHATVQLQQEAFEPGLSEGPNVSHEDEDIDMNDIASDSPNNPPVPSQPGVEQLRLGRFVETFKGCGETFSGGKRFMDDFWANQYVEQRHETIPGHQSRSGLLPLGCYALVSAWRPSTVSCRLTS</sequence>
<comment type="caution">
    <text evidence="4">The sequence shown here is derived from an EMBL/GenBank/DDBJ whole genome shotgun (WGS) entry which is preliminary data.</text>
</comment>
<accession>A0A8I2YCX4</accession>
<evidence type="ECO:0000313" key="4">
    <source>
        <dbReference type="EMBL" id="KAG6369598.1"/>
    </source>
</evidence>
<evidence type="ECO:0000256" key="2">
    <source>
        <dbReference type="SAM" id="MobiDB-lite"/>
    </source>
</evidence>
<feature type="domain" description="C2H2-type" evidence="3">
    <location>
        <begin position="14"/>
        <end position="45"/>
    </location>
</feature>
<dbReference type="OrthoDB" id="2688393at2759"/>
<keyword evidence="1" id="KW-0862">Zinc</keyword>
<keyword evidence="1" id="KW-0479">Metal-binding</keyword>
<dbReference type="PROSITE" id="PS50157">
    <property type="entry name" value="ZINC_FINGER_C2H2_2"/>
    <property type="match status" value="1"/>
</dbReference>
<dbReference type="AlphaFoldDB" id="A0A8I2YCX4"/>
<feature type="region of interest" description="Disordered" evidence="2">
    <location>
        <begin position="79"/>
        <end position="114"/>
    </location>
</feature>
<protein>
    <recommendedName>
        <fullName evidence="3">C2H2-type domain-containing protein</fullName>
    </recommendedName>
</protein>
<dbReference type="Proteomes" id="UP000683000">
    <property type="component" value="Unassembled WGS sequence"/>
</dbReference>
<reference evidence="4" key="1">
    <citation type="submission" date="2021-03" db="EMBL/GenBank/DDBJ databases">
        <title>Evolutionary innovations through gain and loss of genes in the ectomycorrhizal Boletales.</title>
        <authorList>
            <person name="Wu G."/>
            <person name="Miyauchi S."/>
            <person name="Morin E."/>
            <person name="Yang Z.-L."/>
            <person name="Xu J."/>
            <person name="Martin F.M."/>
        </authorList>
    </citation>
    <scope>NUCLEOTIDE SEQUENCE</scope>
    <source>
        <strain evidence="4">BR01</strain>
    </source>
</reference>
<proteinExistence type="predicted"/>
<dbReference type="GO" id="GO:0008270">
    <property type="term" value="F:zinc ion binding"/>
    <property type="evidence" value="ECO:0007669"/>
    <property type="project" value="UniProtKB-KW"/>
</dbReference>
<dbReference type="EMBL" id="JAGFBS010000073">
    <property type="protein sequence ID" value="KAG6369598.1"/>
    <property type="molecule type" value="Genomic_DNA"/>
</dbReference>
<evidence type="ECO:0000259" key="3">
    <source>
        <dbReference type="PROSITE" id="PS50157"/>
    </source>
</evidence>
<keyword evidence="1" id="KW-0863">Zinc-finger</keyword>
<evidence type="ECO:0000313" key="5">
    <source>
        <dbReference type="Proteomes" id="UP000683000"/>
    </source>
</evidence>
<name>A0A8I2YCX4_9AGAM</name>
<dbReference type="InterPro" id="IPR013087">
    <property type="entry name" value="Znf_C2H2_type"/>
</dbReference>